<dbReference type="EMBL" id="MCFC01000143">
    <property type="protein sequence ID" value="ORY20235.1"/>
    <property type="molecule type" value="Genomic_DNA"/>
</dbReference>
<accession>A0A1Y2AE52</accession>
<feature type="compositionally biased region" description="Basic and acidic residues" evidence="1">
    <location>
        <begin position="123"/>
        <end position="134"/>
    </location>
</feature>
<feature type="compositionally biased region" description="Low complexity" evidence="1">
    <location>
        <begin position="630"/>
        <end position="657"/>
    </location>
</feature>
<protein>
    <submittedName>
        <fullName evidence="2">Uncharacterized protein</fullName>
    </submittedName>
</protein>
<dbReference type="AlphaFoldDB" id="A0A1Y2AE52"/>
<feature type="compositionally biased region" description="Pro residues" evidence="1">
    <location>
        <begin position="74"/>
        <end position="83"/>
    </location>
</feature>
<proteinExistence type="predicted"/>
<feature type="compositionally biased region" description="Basic and acidic residues" evidence="1">
    <location>
        <begin position="553"/>
        <end position="582"/>
    </location>
</feature>
<name>A0A1Y2AE52_9TREE</name>
<reference evidence="2 3" key="1">
    <citation type="submission" date="2016-07" db="EMBL/GenBank/DDBJ databases">
        <title>Pervasive Adenine N6-methylation of Active Genes in Fungi.</title>
        <authorList>
            <consortium name="DOE Joint Genome Institute"/>
            <person name="Mondo S.J."/>
            <person name="Dannebaum R.O."/>
            <person name="Kuo R.C."/>
            <person name="Labutti K."/>
            <person name="Haridas S."/>
            <person name="Kuo A."/>
            <person name="Salamov A."/>
            <person name="Ahrendt S.R."/>
            <person name="Lipzen A."/>
            <person name="Sullivan W."/>
            <person name="Andreopoulos W.B."/>
            <person name="Clum A."/>
            <person name="Lindquist E."/>
            <person name="Daum C."/>
            <person name="Ramamoorthy G.K."/>
            <person name="Gryganskyi A."/>
            <person name="Culley D."/>
            <person name="Magnuson J.K."/>
            <person name="James T.Y."/>
            <person name="O'Malley M.A."/>
            <person name="Stajich J.E."/>
            <person name="Spatafora J.W."/>
            <person name="Visel A."/>
            <person name="Grigoriev I.V."/>
        </authorList>
    </citation>
    <scope>NUCLEOTIDE SEQUENCE [LARGE SCALE GENOMIC DNA]</scope>
    <source>
        <strain evidence="2 3">68-887.2</strain>
    </source>
</reference>
<feature type="compositionally biased region" description="Pro residues" evidence="1">
    <location>
        <begin position="201"/>
        <end position="215"/>
    </location>
</feature>
<dbReference type="Proteomes" id="UP000193986">
    <property type="component" value="Unassembled WGS sequence"/>
</dbReference>
<dbReference type="OrthoDB" id="2597040at2759"/>
<feature type="compositionally biased region" description="Low complexity" evidence="1">
    <location>
        <begin position="703"/>
        <end position="715"/>
    </location>
</feature>
<organism evidence="2 3">
    <name type="scientific">Naematelia encephala</name>
    <dbReference type="NCBI Taxonomy" id="71784"/>
    <lineage>
        <taxon>Eukaryota</taxon>
        <taxon>Fungi</taxon>
        <taxon>Dikarya</taxon>
        <taxon>Basidiomycota</taxon>
        <taxon>Agaricomycotina</taxon>
        <taxon>Tremellomycetes</taxon>
        <taxon>Tremellales</taxon>
        <taxon>Naemateliaceae</taxon>
        <taxon>Naematelia</taxon>
    </lineage>
</organism>
<feature type="compositionally biased region" description="Polar residues" evidence="1">
    <location>
        <begin position="679"/>
        <end position="688"/>
    </location>
</feature>
<feature type="compositionally biased region" description="Low complexity" evidence="1">
    <location>
        <begin position="143"/>
        <end position="153"/>
    </location>
</feature>
<feature type="compositionally biased region" description="Polar residues" evidence="1">
    <location>
        <begin position="596"/>
        <end position="615"/>
    </location>
</feature>
<feature type="region of interest" description="Disordered" evidence="1">
    <location>
        <begin position="1"/>
        <end position="28"/>
    </location>
</feature>
<sequence>MSRGGPGPSSSFRGRGRGGTFSHDAPRHAEDYDLNARITRQVALNGPPLVRTFGPPRGIARGTFRGRGGVPPSIGRPPPPPSGPSGWAATGPSRYSRHDDWRNGPLVPADTYRPAPDYPYPYDRTRYEDHDRRRSQSPRRRPSSPTYPSRSPPINDHRSPSPPPPPRPFPSRPSRRSPSPARLPVRLYSPSEPVDIKPDIPLEPTPPAQLAPPPHETQHLRFKSPQQPPPLLQRPPSPPIVPPSVPEAPIVKMKFKPVAQRSNKGKNPAPVDNEEDELKGEPEDVKPSLADLARAESETVTVDVEEQSARTSGVIAIKRNQLPKACMVKDGNRAKARESFRQRQIAILASQGRKLELMLWRDDGVAINWRKSVPDFEEEEEMMNAGLQTVFKPAVTSSDLPPATSYTTTTTTANQMRTSEVVAIPKTKSEVPKAKSEVPKTTDRVEDVKFEIESDKKPHDDPNRKTEIIPFPPNYADEASRSKEGFITWLRRQWLGHAQLDEQKRATVIINIHVKSHGLKINTRSLSSQAEGSTWKGWWRENRVKYLNDKEKEKLKDKEKDREKEKEEEEGKGKGKGKEPKSTKNKRAPTSDKVQDGSQQPPSKSRKTLSLSQEGGPSRAFIPGENNVGSSSLSNTTSTSTPLAGLPPGHPALTFSFRPPPPPGISSSSASSPPARPGVQTQLSNSVIQHHPPDTQHVPSDNTLTLSRSTSTPTFTLNPSDHLRELELSLRNQVQAIDNWTRMLADMPDLATMTSVQIERTQAEIFRLQSEIRVEKSRMNTTL</sequence>
<feature type="compositionally biased region" description="Basic and acidic residues" evidence="1">
    <location>
        <begin position="455"/>
        <end position="467"/>
    </location>
</feature>
<feature type="region of interest" description="Disordered" evidence="1">
    <location>
        <begin position="455"/>
        <end position="476"/>
    </location>
</feature>
<dbReference type="InParanoid" id="A0A1Y2AE52"/>
<evidence type="ECO:0000313" key="3">
    <source>
        <dbReference type="Proteomes" id="UP000193986"/>
    </source>
</evidence>
<comment type="caution">
    <text evidence="2">The sequence shown here is derived from an EMBL/GenBank/DDBJ whole genome shotgun (WGS) entry which is preliminary data.</text>
</comment>
<evidence type="ECO:0000313" key="2">
    <source>
        <dbReference type="EMBL" id="ORY20235.1"/>
    </source>
</evidence>
<feature type="compositionally biased region" description="Pro residues" evidence="1">
    <location>
        <begin position="226"/>
        <end position="246"/>
    </location>
</feature>
<feature type="region of interest" description="Disordered" evidence="1">
    <location>
        <begin position="44"/>
        <end position="308"/>
    </location>
</feature>
<gene>
    <name evidence="2" type="ORF">BCR39DRAFT_508643</name>
</gene>
<feature type="region of interest" description="Disordered" evidence="1">
    <location>
        <begin position="553"/>
        <end position="715"/>
    </location>
</feature>
<evidence type="ECO:0000256" key="1">
    <source>
        <dbReference type="SAM" id="MobiDB-lite"/>
    </source>
</evidence>
<dbReference type="STRING" id="71784.A0A1Y2AE52"/>
<feature type="compositionally biased region" description="Pro residues" evidence="1">
    <location>
        <begin position="160"/>
        <end position="171"/>
    </location>
</feature>
<keyword evidence="3" id="KW-1185">Reference proteome</keyword>